<accession>A0A6J5RAC8</accession>
<gene>
    <name evidence="1" type="ORF">UFOVP1196_82</name>
</gene>
<sequence>MWRYKGPTVCEQEHPTSAVVKVSADVVNDATGAIFTVMLTTQMIDDAPAAIAAWLDTANAALASVGVSMTEDVMQDRVAVSLAEREQGR</sequence>
<protein>
    <submittedName>
        <fullName evidence="1">Uncharacterized protein</fullName>
    </submittedName>
</protein>
<organism evidence="1">
    <name type="scientific">uncultured Caudovirales phage</name>
    <dbReference type="NCBI Taxonomy" id="2100421"/>
    <lineage>
        <taxon>Viruses</taxon>
        <taxon>Duplodnaviria</taxon>
        <taxon>Heunggongvirae</taxon>
        <taxon>Uroviricota</taxon>
        <taxon>Caudoviricetes</taxon>
        <taxon>Peduoviridae</taxon>
        <taxon>Maltschvirus</taxon>
        <taxon>Maltschvirus maltsch</taxon>
    </lineage>
</organism>
<reference evidence="1" key="1">
    <citation type="submission" date="2020-05" db="EMBL/GenBank/DDBJ databases">
        <authorList>
            <person name="Chiriac C."/>
            <person name="Salcher M."/>
            <person name="Ghai R."/>
            <person name="Kavagutti S V."/>
        </authorList>
    </citation>
    <scope>NUCLEOTIDE SEQUENCE</scope>
</reference>
<name>A0A6J5RAC8_9CAUD</name>
<evidence type="ECO:0000313" key="1">
    <source>
        <dbReference type="EMBL" id="CAB4190648.1"/>
    </source>
</evidence>
<dbReference type="EMBL" id="LR797148">
    <property type="protein sequence ID" value="CAB4190648.1"/>
    <property type="molecule type" value="Genomic_DNA"/>
</dbReference>
<proteinExistence type="predicted"/>